<dbReference type="InterPro" id="IPR050302">
    <property type="entry name" value="Rab_GAP_TBC_domain"/>
</dbReference>
<dbReference type="Gene3D" id="1.10.472.80">
    <property type="entry name" value="Ypt/Rab-GAP domain of gyp1p, domain 3"/>
    <property type="match status" value="1"/>
</dbReference>
<keyword evidence="1" id="KW-0472">Membrane</keyword>
<dbReference type="EMBL" id="ATCN01001089">
    <property type="protein sequence ID" value="EPR78028.1"/>
    <property type="molecule type" value="Genomic_DNA"/>
</dbReference>
<reference evidence="4" key="1">
    <citation type="journal article" date="2013" name="PLoS Genet.">
        <title>The genome of Spraguea lophii and the basis of host-microsporidian interactions.</title>
        <authorList>
            <person name="Campbell S.E."/>
            <person name="Williams T.A."/>
            <person name="Yousuf A."/>
            <person name="Soanes D.M."/>
            <person name="Paszkiewicz K.H."/>
            <person name="Williams B.A.P."/>
        </authorList>
    </citation>
    <scope>NUCLEOTIDE SEQUENCE [LARGE SCALE GENOMIC DNA]</scope>
    <source>
        <strain evidence="4">42_110</strain>
    </source>
</reference>
<dbReference type="OrthoDB" id="294251at2759"/>
<dbReference type="Pfam" id="PF00566">
    <property type="entry name" value="RabGAP-TBC"/>
    <property type="match status" value="1"/>
</dbReference>
<protein>
    <submittedName>
        <fullName evidence="3">TBC domain protein</fullName>
    </submittedName>
</protein>
<dbReference type="PANTHER" id="PTHR47219">
    <property type="entry name" value="RAB GTPASE-ACTIVATING PROTEIN 1-LIKE"/>
    <property type="match status" value="1"/>
</dbReference>
<evidence type="ECO:0000313" key="4">
    <source>
        <dbReference type="Proteomes" id="UP000014978"/>
    </source>
</evidence>
<evidence type="ECO:0000313" key="3">
    <source>
        <dbReference type="EMBL" id="EPR78028.1"/>
    </source>
</evidence>
<dbReference type="SUPFAM" id="SSF47923">
    <property type="entry name" value="Ypt/Rab-GAP domain of gyp1p"/>
    <property type="match status" value="2"/>
</dbReference>
<dbReference type="HOGENOM" id="CLU_498914_0_0_1"/>
<keyword evidence="1" id="KW-0812">Transmembrane</keyword>
<proteinExistence type="predicted"/>
<dbReference type="InParanoid" id="S7XPZ0"/>
<dbReference type="Proteomes" id="UP000014978">
    <property type="component" value="Unassembled WGS sequence"/>
</dbReference>
<dbReference type="STRING" id="1358809.S7XPZ0"/>
<dbReference type="InterPro" id="IPR000195">
    <property type="entry name" value="Rab-GAP-TBC_dom"/>
</dbReference>
<dbReference type="VEuPathDB" id="MicrosporidiaDB:SLOPH_1938"/>
<dbReference type="GO" id="GO:0031267">
    <property type="term" value="F:small GTPase binding"/>
    <property type="evidence" value="ECO:0007669"/>
    <property type="project" value="TreeGrafter"/>
</dbReference>
<dbReference type="SMART" id="SM00164">
    <property type="entry name" value="TBC"/>
    <property type="match status" value="1"/>
</dbReference>
<dbReference type="PANTHER" id="PTHR47219:SF9">
    <property type="entry name" value="GTPASE ACTIVATING PROTEIN AND CENTROSOME-ASSOCIATED, ISOFORM B"/>
    <property type="match status" value="1"/>
</dbReference>
<evidence type="ECO:0000256" key="1">
    <source>
        <dbReference type="SAM" id="Phobius"/>
    </source>
</evidence>
<keyword evidence="4" id="KW-1185">Reference proteome</keyword>
<dbReference type="PROSITE" id="PS50086">
    <property type="entry name" value="TBC_RABGAP"/>
    <property type="match status" value="1"/>
</dbReference>
<keyword evidence="1" id="KW-1133">Transmembrane helix</keyword>
<accession>S7XPZ0</accession>
<dbReference type="Gene3D" id="1.10.8.270">
    <property type="entry name" value="putative rabgap domain of human tbc1 domain family member 14 like domains"/>
    <property type="match status" value="1"/>
</dbReference>
<name>S7XPZ0_SPRLO</name>
<gene>
    <name evidence="3" type="ORF">SLOPH_1938</name>
</gene>
<dbReference type="InterPro" id="IPR035969">
    <property type="entry name" value="Rab-GAP_TBC_sf"/>
</dbReference>
<sequence>MDNLNICNNARDNTIVKNTNMNIHPEETCNVKDNDYDKNEENNKIFKNNKDSSIIDNNVIDSIKNVEIDTEIKNTEMLDCRDSKNTISITKNNIFEKVNEIMPSYKDKRNIKKYSKDDILKYNLIKNDDIKTETLIKNETIHHNIKINDLPSLEKIMDNEEIEDSVTDKNKDDFEDNKTDEDVNSDFYKEEYILNEPEEEKNSNCNSNENIISKSKYRKGGGRVYGDIYGFYGSKNYAYPTNFSKMVEKWYGFINGDKRKEKSIFRICKAGCFKEKDFNLEKRVLEGVPLFLKYRVWKKLLNRNYVAERENVDFKDLKEKYCGYEYQIDVDIQRTLREHSLYFEEYGDGQCDLFNVLVAFANYEPRIGYCQGMSNFAGIILMYFNEEESFDMLKKIIYKNNLVELFDHCLSKLNGILNVQKKLMCIFTPQIVAHLERNGISLSSFMCSWYLTLFSRFDVEYVLRFYDLFFFYGFSILLVIACAILKYHESRILEYQSEGLMEYLNNLENEEMNLKSIIKNIKMYLDLVKIKEIEKMIEKVDPNKKI</sequence>
<comment type="caution">
    <text evidence="3">The sequence shown here is derived from an EMBL/GenBank/DDBJ whole genome shotgun (WGS) entry which is preliminary data.</text>
</comment>
<dbReference type="AlphaFoldDB" id="S7XPZ0"/>
<feature type="transmembrane region" description="Helical" evidence="1">
    <location>
        <begin position="465"/>
        <end position="485"/>
    </location>
</feature>
<evidence type="ECO:0000259" key="2">
    <source>
        <dbReference type="PROSITE" id="PS50086"/>
    </source>
</evidence>
<dbReference type="GO" id="GO:0005096">
    <property type="term" value="F:GTPase activator activity"/>
    <property type="evidence" value="ECO:0007669"/>
    <property type="project" value="TreeGrafter"/>
</dbReference>
<organism evidence="3 4">
    <name type="scientific">Spraguea lophii (strain 42_110)</name>
    <name type="common">Microsporidian parasite</name>
    <dbReference type="NCBI Taxonomy" id="1358809"/>
    <lineage>
        <taxon>Eukaryota</taxon>
        <taxon>Fungi</taxon>
        <taxon>Fungi incertae sedis</taxon>
        <taxon>Microsporidia</taxon>
        <taxon>Spragueidae</taxon>
        <taxon>Spraguea</taxon>
    </lineage>
</organism>
<feature type="domain" description="Rab-GAP TBC" evidence="2">
    <location>
        <begin position="287"/>
        <end position="473"/>
    </location>
</feature>